<dbReference type="AlphaFoldDB" id="A0AAD7UNZ2"/>
<sequence length="703" mass="77952">MTSSKPLWWRPWSDEPSWHAQARKTATVLDKETYLTWLDSAGAEAVNLSFHDVWSRSAFVATWLLENVGLAPGDRAMLVYAPGPEFFVAFVACLRAGVLAVPNYPPDPVNLRRGLEKLGLVGANCGSEVGLTDSVVHKLRATTSVWHEWPRISWHNTDGLGGSDDPGLSSLYRLSRAFDVHLSEAQSKRLNDLGDTSHRVITVSWLPQFHDTGLILMLFGPFCAGYHMVNFSPLSFLADPMMWLRAVSKYRAIWTASPDFGYQLCTKRAARADVSDIDLSCVAYCVGGVGQRCLPWLLREFTEYFAVHCKLPNKNNCGLFVSSYGLAEHVVATCGEINGLVVSRRRSDLVSCGSGFFIDIRIVDAATRCVVPNGTPGELWLSSGSVANGYWGKPELSRETFRAQLDPDDGKVYLRTGDEAFIEDGHLFVCGRIKDLIIIGGENYYSDDVEIAATEAMADAVRPGCVAAFSVVGADDDNERLCIVLEIRDTAVTECNTLASTLTTSVPDGIDLGSMRLAEWVVDVVQALSLILVVVLVSIALIPSYHFGHWVQWHVKSIESKRIEVRRDNAPWSHIEVAGTDHVDTYGILLPLVIPLFMLSLATLIILAKWVVIGRYRVGTTLRGTPFFLRWWVVDRLIDQFDLWVGMFIYDTLFINCFYVLMGTEVSFRARIKVLLREFDLVSVGSHATVSGCKIEVGAVLDH</sequence>
<dbReference type="EMBL" id="JAQMWT010000045">
    <property type="protein sequence ID" value="KAJ8612593.1"/>
    <property type="molecule type" value="Genomic_DNA"/>
</dbReference>
<dbReference type="Gene3D" id="3.40.50.12780">
    <property type="entry name" value="N-terminal domain of ligase-like"/>
    <property type="match status" value="2"/>
</dbReference>
<name>A0AAD7UNZ2_9STRA</name>
<dbReference type="InterPro" id="IPR045851">
    <property type="entry name" value="AMP-bd_C_sf"/>
</dbReference>
<dbReference type="PANTHER" id="PTHR22754">
    <property type="entry name" value="DISCO-INTERACTING PROTEIN 2 DIP2 -RELATED"/>
    <property type="match status" value="1"/>
</dbReference>
<dbReference type="InterPro" id="IPR000873">
    <property type="entry name" value="AMP-dep_synth/lig_dom"/>
</dbReference>
<dbReference type="InterPro" id="IPR042099">
    <property type="entry name" value="ANL_N_sf"/>
</dbReference>
<proteinExistence type="predicted"/>
<dbReference type="SUPFAM" id="SSF56801">
    <property type="entry name" value="Acetyl-CoA synthetase-like"/>
    <property type="match status" value="1"/>
</dbReference>
<accession>A0AAD7UNZ2</accession>
<keyword evidence="1" id="KW-0812">Transmembrane</keyword>
<dbReference type="Pfam" id="PF00501">
    <property type="entry name" value="AMP-binding"/>
    <property type="match status" value="2"/>
</dbReference>
<keyword evidence="4" id="KW-1185">Reference proteome</keyword>
<feature type="transmembrane region" description="Helical" evidence="1">
    <location>
        <begin position="520"/>
        <end position="542"/>
    </location>
</feature>
<evidence type="ECO:0000256" key="1">
    <source>
        <dbReference type="SAM" id="Phobius"/>
    </source>
</evidence>
<keyword evidence="1" id="KW-0472">Membrane</keyword>
<feature type="domain" description="AMP-dependent synthetase/ligase" evidence="2">
    <location>
        <begin position="37"/>
        <end position="131"/>
    </location>
</feature>
<dbReference type="PANTHER" id="PTHR22754:SF32">
    <property type="entry name" value="DISCO-INTERACTING PROTEIN 2"/>
    <property type="match status" value="1"/>
</dbReference>
<feature type="non-terminal residue" evidence="3">
    <location>
        <position position="1"/>
    </location>
</feature>
<dbReference type="Gene3D" id="3.30.300.30">
    <property type="match status" value="1"/>
</dbReference>
<feature type="transmembrane region" description="Helical" evidence="1">
    <location>
        <begin position="588"/>
        <end position="613"/>
    </location>
</feature>
<gene>
    <name evidence="3" type="ORF">CTAYLR_009799</name>
</gene>
<keyword evidence="1" id="KW-1133">Transmembrane helix</keyword>
<evidence type="ECO:0000259" key="2">
    <source>
        <dbReference type="Pfam" id="PF00501"/>
    </source>
</evidence>
<feature type="domain" description="AMP-dependent synthetase/ligase" evidence="2">
    <location>
        <begin position="198"/>
        <end position="391"/>
    </location>
</feature>
<reference evidence="3" key="1">
    <citation type="submission" date="2023-01" db="EMBL/GenBank/DDBJ databases">
        <title>Metagenome sequencing of chrysophaentin producing Chrysophaeum taylorii.</title>
        <authorList>
            <person name="Davison J."/>
            <person name="Bewley C."/>
        </authorList>
    </citation>
    <scope>NUCLEOTIDE SEQUENCE</scope>
    <source>
        <strain evidence="3">NIES-1699</strain>
    </source>
</reference>
<evidence type="ECO:0000313" key="4">
    <source>
        <dbReference type="Proteomes" id="UP001230188"/>
    </source>
</evidence>
<organism evidence="3 4">
    <name type="scientific">Chrysophaeum taylorii</name>
    <dbReference type="NCBI Taxonomy" id="2483200"/>
    <lineage>
        <taxon>Eukaryota</taxon>
        <taxon>Sar</taxon>
        <taxon>Stramenopiles</taxon>
        <taxon>Ochrophyta</taxon>
        <taxon>Pelagophyceae</taxon>
        <taxon>Pelagomonadales</taxon>
        <taxon>Pelagomonadaceae</taxon>
        <taxon>Chrysophaeum</taxon>
    </lineage>
</organism>
<evidence type="ECO:0000313" key="3">
    <source>
        <dbReference type="EMBL" id="KAJ8612593.1"/>
    </source>
</evidence>
<comment type="caution">
    <text evidence="3">The sequence shown here is derived from an EMBL/GenBank/DDBJ whole genome shotgun (WGS) entry which is preliminary data.</text>
</comment>
<dbReference type="Proteomes" id="UP001230188">
    <property type="component" value="Unassembled WGS sequence"/>
</dbReference>
<protein>
    <recommendedName>
        <fullName evidence="2">AMP-dependent synthetase/ligase domain-containing protein</fullName>
    </recommendedName>
</protein>